<keyword evidence="1 5" id="KW-0032">Aminotransferase</keyword>
<keyword evidence="2 5" id="KW-0028">Amino-acid biosynthesis</keyword>
<dbReference type="HAMAP" id="MF_01107">
    <property type="entry name" value="ArgD_aminotrans_3"/>
    <property type="match status" value="1"/>
</dbReference>
<gene>
    <name evidence="5" type="primary">argD</name>
    <name evidence="7" type="ORF">GCM10009760_35360</name>
</gene>
<organism evidence="7 8">
    <name type="scientific">Kitasatospora kazusensis</name>
    <dbReference type="NCBI Taxonomy" id="407974"/>
    <lineage>
        <taxon>Bacteria</taxon>
        <taxon>Bacillati</taxon>
        <taxon>Actinomycetota</taxon>
        <taxon>Actinomycetes</taxon>
        <taxon>Kitasatosporales</taxon>
        <taxon>Streptomycetaceae</taxon>
        <taxon>Kitasatospora</taxon>
    </lineage>
</organism>
<feature type="binding site" evidence="5">
    <location>
        <position position="160"/>
    </location>
    <ligand>
        <name>N(2)-acetyl-L-ornithine</name>
        <dbReference type="ChEBI" id="CHEBI:57805"/>
    </ligand>
</feature>
<dbReference type="InterPro" id="IPR004636">
    <property type="entry name" value="AcOrn/SuccOrn_fam"/>
</dbReference>
<dbReference type="Gene3D" id="3.90.1150.10">
    <property type="entry name" value="Aspartate Aminotransferase, domain 1"/>
    <property type="match status" value="1"/>
</dbReference>
<comment type="catalytic activity">
    <reaction evidence="5">
        <text>N(2)-acetyl-L-ornithine + 2-oxoglutarate = N-acetyl-L-glutamate 5-semialdehyde + L-glutamate</text>
        <dbReference type="Rhea" id="RHEA:18049"/>
        <dbReference type="ChEBI" id="CHEBI:16810"/>
        <dbReference type="ChEBI" id="CHEBI:29123"/>
        <dbReference type="ChEBI" id="CHEBI:29985"/>
        <dbReference type="ChEBI" id="CHEBI:57805"/>
        <dbReference type="EC" id="2.6.1.11"/>
    </reaction>
</comment>
<feature type="compositionally biased region" description="Gly residues" evidence="6">
    <location>
        <begin position="420"/>
        <end position="429"/>
    </location>
</feature>
<evidence type="ECO:0000256" key="2">
    <source>
        <dbReference type="ARBA" id="ARBA00022605"/>
    </source>
</evidence>
<dbReference type="PANTHER" id="PTHR11986">
    <property type="entry name" value="AMINOTRANSFERASE CLASS III"/>
    <property type="match status" value="1"/>
</dbReference>
<keyword evidence="4 5" id="KW-0663">Pyridoxal phosphate</keyword>
<evidence type="ECO:0000313" key="7">
    <source>
        <dbReference type="EMBL" id="GAA2146028.1"/>
    </source>
</evidence>
<dbReference type="NCBIfam" id="TIGR00707">
    <property type="entry name" value="argD"/>
    <property type="match status" value="1"/>
</dbReference>
<feature type="region of interest" description="Disordered" evidence="6">
    <location>
        <begin position="1"/>
        <end position="22"/>
    </location>
</feature>
<dbReference type="NCBIfam" id="NF002325">
    <property type="entry name" value="PRK01278.1"/>
    <property type="match status" value="1"/>
</dbReference>
<evidence type="ECO:0000256" key="3">
    <source>
        <dbReference type="ARBA" id="ARBA00022679"/>
    </source>
</evidence>
<dbReference type="Gene3D" id="3.40.640.10">
    <property type="entry name" value="Type I PLP-dependent aspartate aminotransferase-like (Major domain)"/>
    <property type="match status" value="1"/>
</dbReference>
<evidence type="ECO:0000256" key="4">
    <source>
        <dbReference type="ARBA" id="ARBA00022898"/>
    </source>
</evidence>
<feature type="region of interest" description="Disordered" evidence="6">
    <location>
        <begin position="419"/>
        <end position="439"/>
    </location>
</feature>
<evidence type="ECO:0000313" key="8">
    <source>
        <dbReference type="Proteomes" id="UP001422759"/>
    </source>
</evidence>
<comment type="pathway">
    <text evidence="5">Amino-acid biosynthesis; L-arginine biosynthesis; N(2)-acetyl-L-ornithine from L-glutamate: step 4/4.</text>
</comment>
<dbReference type="RefSeq" id="WP_344466016.1">
    <property type="nucleotide sequence ID" value="NZ_BAAANT010000018.1"/>
</dbReference>
<dbReference type="InterPro" id="IPR015422">
    <property type="entry name" value="PyrdxlP-dep_Trfase_small"/>
</dbReference>
<evidence type="ECO:0000256" key="1">
    <source>
        <dbReference type="ARBA" id="ARBA00022576"/>
    </source>
</evidence>
<comment type="subunit">
    <text evidence="5">Homodimer.</text>
</comment>
<dbReference type="InterPro" id="IPR049704">
    <property type="entry name" value="Aminotrans_3_PPA_site"/>
</dbReference>
<proteinExistence type="inferred from homology"/>
<dbReference type="PROSITE" id="PS00600">
    <property type="entry name" value="AA_TRANSFER_CLASS_3"/>
    <property type="match status" value="1"/>
</dbReference>
<comment type="caution">
    <text evidence="7">The sequence shown here is derived from an EMBL/GenBank/DDBJ whole genome shotgun (WGS) entry which is preliminary data.</text>
</comment>
<comment type="miscellaneous">
    <text evidence="5">May also have succinyldiaminopimelate aminotransferase activity, thus carrying out the corresponding step in lysine biosynthesis.</text>
</comment>
<accession>A0ABP5LEX3</accession>
<keyword evidence="8" id="KW-1185">Reference proteome</keyword>
<dbReference type="PANTHER" id="PTHR11986:SF79">
    <property type="entry name" value="ACETYLORNITHINE AMINOTRANSFERASE, MITOCHONDRIAL"/>
    <property type="match status" value="1"/>
</dbReference>
<comment type="subcellular location">
    <subcellularLocation>
        <location evidence="5">Cytoplasm</location>
    </subcellularLocation>
</comment>
<dbReference type="InterPro" id="IPR015421">
    <property type="entry name" value="PyrdxlP-dep_Trfase_major"/>
</dbReference>
<dbReference type="Pfam" id="PF00202">
    <property type="entry name" value="Aminotran_3"/>
    <property type="match status" value="1"/>
</dbReference>
<dbReference type="Proteomes" id="UP001422759">
    <property type="component" value="Unassembled WGS sequence"/>
</dbReference>
<feature type="binding site" evidence="5">
    <location>
        <position position="300"/>
    </location>
    <ligand>
        <name>N(2)-acetyl-L-ornithine</name>
        <dbReference type="ChEBI" id="CHEBI:57805"/>
    </ligand>
</feature>
<dbReference type="CDD" id="cd00610">
    <property type="entry name" value="OAT_like"/>
    <property type="match status" value="1"/>
</dbReference>
<evidence type="ECO:0000256" key="5">
    <source>
        <dbReference type="HAMAP-Rule" id="MF_01107"/>
    </source>
</evidence>
<comment type="similarity">
    <text evidence="5">Belongs to the class-III pyridoxal-phosphate-dependent aminotransferase family. ArgD subfamily.</text>
</comment>
<keyword evidence="5" id="KW-0055">Arginine biosynthesis</keyword>
<comment type="cofactor">
    <cofactor evidence="5">
        <name>pyridoxal 5'-phosphate</name>
        <dbReference type="ChEBI" id="CHEBI:597326"/>
    </cofactor>
    <text evidence="5">Binds 1 pyridoxal phosphate per subunit.</text>
</comment>
<dbReference type="NCBIfam" id="NF002874">
    <property type="entry name" value="PRK03244.1"/>
    <property type="match status" value="1"/>
</dbReference>
<dbReference type="EC" id="2.6.1.11" evidence="5"/>
<feature type="binding site" evidence="5">
    <location>
        <position position="157"/>
    </location>
    <ligand>
        <name>pyridoxal 5'-phosphate</name>
        <dbReference type="ChEBI" id="CHEBI:597326"/>
    </ligand>
</feature>
<feature type="binding site" evidence="5">
    <location>
        <position position="301"/>
    </location>
    <ligand>
        <name>pyridoxal 5'-phosphate</name>
        <dbReference type="ChEBI" id="CHEBI:597326"/>
    </ligand>
</feature>
<dbReference type="InterPro" id="IPR015424">
    <property type="entry name" value="PyrdxlP-dep_Trfase"/>
</dbReference>
<feature type="compositionally biased region" description="Low complexity" evidence="6">
    <location>
        <begin position="1"/>
        <end position="17"/>
    </location>
</feature>
<reference evidence="8" key="1">
    <citation type="journal article" date="2019" name="Int. J. Syst. Evol. Microbiol.">
        <title>The Global Catalogue of Microorganisms (GCM) 10K type strain sequencing project: providing services to taxonomists for standard genome sequencing and annotation.</title>
        <authorList>
            <consortium name="The Broad Institute Genomics Platform"/>
            <consortium name="The Broad Institute Genome Sequencing Center for Infectious Disease"/>
            <person name="Wu L."/>
            <person name="Ma J."/>
        </authorList>
    </citation>
    <scope>NUCLEOTIDE SEQUENCE [LARGE SCALE GENOMIC DNA]</scope>
    <source>
        <strain evidence="8">JCM 14560</strain>
    </source>
</reference>
<dbReference type="InterPro" id="IPR005814">
    <property type="entry name" value="Aminotrans_3"/>
</dbReference>
<evidence type="ECO:0000256" key="6">
    <source>
        <dbReference type="SAM" id="MobiDB-lite"/>
    </source>
</evidence>
<protein>
    <recommendedName>
        <fullName evidence="5">Acetylornithine aminotransferase</fullName>
        <shortName evidence="5">ACOAT</shortName>
        <ecNumber evidence="5">2.6.1.11</ecNumber>
    </recommendedName>
</protein>
<dbReference type="InterPro" id="IPR050103">
    <property type="entry name" value="Class-III_PLP-dep_AT"/>
</dbReference>
<sequence length="439" mass="45106">MTSAGTSTAGSTTAAGTTAGGGNAELTQRWQHAMMDNYGTPRIPLVRGAGARVWDADGKEYLDFVGGIAVNALGTAHPAVVEAVTRQIGQLGHISNLFLAEPTVRLAERLIEISGRDAQARGAQVFFCNSGAEANEAALKISRLTGRTHVVSLQGAFHGRTMGALALTAQPAKQEPFRPLAPGVTHVPFGDIEALRAAVTTDTAAVFLEPIQGENGAIPLPEGYLVAAREITRATGTLLILDEVQTGIGRTGHWFAHQAYEGVEPDVITLAKGLGGGLPIGAVVAYGEAAHLLRPGQHGTTFGGNPVVAAAALAVLDTIESEGLLDHVRKVGDRLRTGIEAIGDPLVAQVRGAGLLLGIVLNEPVSVRIQAAAQEAGFLVNAAVPDAVRLVPPLVLTEQEADRLLAALPGILHSVRADGGADGGAGGRGDTAPDAKPRA</sequence>
<keyword evidence="3 5" id="KW-0808">Transferase</keyword>
<feature type="modified residue" description="N6-(pyridoxal phosphate)lysine" evidence="5">
    <location>
        <position position="272"/>
    </location>
</feature>
<feature type="binding site" evidence="5">
    <location>
        <begin position="131"/>
        <end position="132"/>
    </location>
    <ligand>
        <name>pyridoxal 5'-phosphate</name>
        <dbReference type="ChEBI" id="CHEBI:597326"/>
    </ligand>
</feature>
<dbReference type="SUPFAM" id="SSF53383">
    <property type="entry name" value="PLP-dependent transferases"/>
    <property type="match status" value="1"/>
</dbReference>
<feature type="binding site" evidence="5">
    <location>
        <begin position="242"/>
        <end position="245"/>
    </location>
    <ligand>
        <name>pyridoxal 5'-phosphate</name>
        <dbReference type="ChEBI" id="CHEBI:597326"/>
    </ligand>
</feature>
<dbReference type="EMBL" id="BAAANT010000018">
    <property type="protein sequence ID" value="GAA2146028.1"/>
    <property type="molecule type" value="Genomic_DNA"/>
</dbReference>
<name>A0ABP5LEX3_9ACTN</name>
<dbReference type="PIRSF" id="PIRSF000521">
    <property type="entry name" value="Transaminase_4ab_Lys_Orn"/>
    <property type="match status" value="1"/>
</dbReference>
<keyword evidence="5" id="KW-0963">Cytoplasm</keyword>